<keyword evidence="1" id="KW-0677">Repeat</keyword>
<dbReference type="InterPro" id="IPR011990">
    <property type="entry name" value="TPR-like_helical_dom_sf"/>
</dbReference>
<dbReference type="EMBL" id="CP000576">
    <property type="protein sequence ID" value="ABO16678.1"/>
    <property type="molecule type" value="Genomic_DNA"/>
</dbReference>
<gene>
    <name evidence="4" type="ordered locus">P9301_00551</name>
</gene>
<reference evidence="4 5" key="1">
    <citation type="journal article" date="2007" name="PLoS Genet.">
        <title>Patterns and implications of gene gain and loss in the evolution of Prochlorococcus.</title>
        <authorList>
            <person name="Kettler G.C."/>
            <person name="Martiny A.C."/>
            <person name="Huang K."/>
            <person name="Zucker J."/>
            <person name="Coleman M.L."/>
            <person name="Rodrigue S."/>
            <person name="Chen F."/>
            <person name="Lapidus A."/>
            <person name="Ferriera S."/>
            <person name="Johnson J."/>
            <person name="Steglich C."/>
            <person name="Church G.M."/>
            <person name="Richardson P."/>
            <person name="Chisholm S.W."/>
        </authorList>
    </citation>
    <scope>NUCLEOTIDE SEQUENCE [LARGE SCALE GENOMIC DNA]</scope>
    <source>
        <strain evidence="4 5">MIT 9301</strain>
    </source>
</reference>
<dbReference type="PROSITE" id="PS50005">
    <property type="entry name" value="TPR"/>
    <property type="match status" value="1"/>
</dbReference>
<dbReference type="SMART" id="SM00028">
    <property type="entry name" value="TPR"/>
    <property type="match status" value="4"/>
</dbReference>
<dbReference type="STRING" id="167546.P9301_00551"/>
<dbReference type="Proteomes" id="UP000001430">
    <property type="component" value="Chromosome"/>
</dbReference>
<dbReference type="Gene3D" id="1.25.40.10">
    <property type="entry name" value="Tetratricopeptide repeat domain"/>
    <property type="match status" value="2"/>
</dbReference>
<evidence type="ECO:0000256" key="2">
    <source>
        <dbReference type="ARBA" id="ARBA00022803"/>
    </source>
</evidence>
<dbReference type="InterPro" id="IPR019734">
    <property type="entry name" value="TPR_rpt"/>
</dbReference>
<dbReference type="InterPro" id="IPR050498">
    <property type="entry name" value="Ycf3"/>
</dbReference>
<dbReference type="AlphaFoldDB" id="A3PAA3"/>
<evidence type="ECO:0000313" key="4">
    <source>
        <dbReference type="EMBL" id="ABO16678.1"/>
    </source>
</evidence>
<dbReference type="Pfam" id="PF13181">
    <property type="entry name" value="TPR_8"/>
    <property type="match status" value="1"/>
</dbReference>
<dbReference type="PANTHER" id="PTHR44858:SF1">
    <property type="entry name" value="UDP-N-ACETYLGLUCOSAMINE--PEPTIDE N-ACETYLGLUCOSAMINYLTRANSFERASE SPINDLY-RELATED"/>
    <property type="match status" value="1"/>
</dbReference>
<proteinExistence type="predicted"/>
<dbReference type="PANTHER" id="PTHR44858">
    <property type="entry name" value="TETRATRICOPEPTIDE REPEAT PROTEIN 6"/>
    <property type="match status" value="1"/>
</dbReference>
<protein>
    <submittedName>
        <fullName evidence="4">Uncharacterized protein</fullName>
    </submittedName>
</protein>
<dbReference type="SUPFAM" id="SSF48452">
    <property type="entry name" value="TPR-like"/>
    <property type="match status" value="1"/>
</dbReference>
<accession>A3PAA3</accession>
<keyword evidence="5" id="KW-1185">Reference proteome</keyword>
<keyword evidence="2 3" id="KW-0802">TPR repeat</keyword>
<name>A3PAA3_PROM0</name>
<evidence type="ECO:0000313" key="5">
    <source>
        <dbReference type="Proteomes" id="UP000001430"/>
    </source>
</evidence>
<evidence type="ECO:0000256" key="1">
    <source>
        <dbReference type="ARBA" id="ARBA00022737"/>
    </source>
</evidence>
<dbReference type="GO" id="GO:0009279">
    <property type="term" value="C:cell outer membrane"/>
    <property type="evidence" value="ECO:0007669"/>
    <property type="project" value="TreeGrafter"/>
</dbReference>
<dbReference type="KEGG" id="pmg:P9301_00551"/>
<organism evidence="4 5">
    <name type="scientific">Prochlorococcus marinus (strain MIT 9301)</name>
    <dbReference type="NCBI Taxonomy" id="167546"/>
    <lineage>
        <taxon>Bacteria</taxon>
        <taxon>Bacillati</taxon>
        <taxon>Cyanobacteriota</taxon>
        <taxon>Cyanophyceae</taxon>
        <taxon>Synechococcales</taxon>
        <taxon>Prochlorococcaceae</taxon>
        <taxon>Prochlorococcus</taxon>
    </lineage>
</organism>
<dbReference type="HOGENOM" id="CLU_1110630_0_0_3"/>
<dbReference type="eggNOG" id="COG0457">
    <property type="taxonomic scope" value="Bacteria"/>
</dbReference>
<dbReference type="GO" id="GO:0046813">
    <property type="term" value="P:receptor-mediated virion attachment to host cell"/>
    <property type="evidence" value="ECO:0007669"/>
    <property type="project" value="TreeGrafter"/>
</dbReference>
<dbReference type="RefSeq" id="WP_011862083.1">
    <property type="nucleotide sequence ID" value="NC_009091.1"/>
</dbReference>
<evidence type="ECO:0000256" key="3">
    <source>
        <dbReference type="PROSITE-ProRule" id="PRU00339"/>
    </source>
</evidence>
<sequence>MKKIRPIFLLSSLIFLLSVPYEIFALNGKNVLDLERSRELLLDGYIQSDFDNHQLAIEYFTEAIRLNPNNFYAFFSRAYSRNKIQDIAGAWDDLNRVLEIDPNIGVALYNRAIVNAKLGHKFSSIRDYSKAINKNIELKNAYASRGILKSNIGDIQGACFDWQKASENNNEKATSWVQKYCLPNISEEFQKKVNTKVFMANARRKYFDGEIKEACNYYEQAKINGYKANNFRDKLTLMIITNPMCFVF</sequence>
<dbReference type="OrthoDB" id="541937at2"/>
<feature type="repeat" description="TPR" evidence="3">
    <location>
        <begin position="37"/>
        <end position="70"/>
    </location>
</feature>